<evidence type="ECO:0000313" key="2">
    <source>
        <dbReference type="EMBL" id="MBA0727845.1"/>
    </source>
</evidence>
<organism evidence="2 3">
    <name type="scientific">Gossypium laxum</name>
    <dbReference type="NCBI Taxonomy" id="34288"/>
    <lineage>
        <taxon>Eukaryota</taxon>
        <taxon>Viridiplantae</taxon>
        <taxon>Streptophyta</taxon>
        <taxon>Embryophyta</taxon>
        <taxon>Tracheophyta</taxon>
        <taxon>Spermatophyta</taxon>
        <taxon>Magnoliopsida</taxon>
        <taxon>eudicotyledons</taxon>
        <taxon>Gunneridae</taxon>
        <taxon>Pentapetalae</taxon>
        <taxon>rosids</taxon>
        <taxon>malvids</taxon>
        <taxon>Malvales</taxon>
        <taxon>Malvaceae</taxon>
        <taxon>Malvoideae</taxon>
        <taxon>Gossypium</taxon>
    </lineage>
</organism>
<dbReference type="Proteomes" id="UP000593574">
    <property type="component" value="Unassembled WGS sequence"/>
</dbReference>
<dbReference type="PANTHER" id="PTHR47723:SF19">
    <property type="entry name" value="POLYNUCLEOTIDYL TRANSFERASE, RIBONUCLEASE H-LIKE SUPERFAMILY PROTEIN"/>
    <property type="match status" value="1"/>
</dbReference>
<dbReference type="InterPro" id="IPR053151">
    <property type="entry name" value="RNase_H-like"/>
</dbReference>
<dbReference type="PANTHER" id="PTHR47723">
    <property type="entry name" value="OS05G0353850 PROTEIN"/>
    <property type="match status" value="1"/>
</dbReference>
<dbReference type="GO" id="GO:0003676">
    <property type="term" value="F:nucleic acid binding"/>
    <property type="evidence" value="ECO:0007669"/>
    <property type="project" value="InterPro"/>
</dbReference>
<sequence length="210" mass="24008">MEYGCLNLETILKLAGYPVWGNNLPPVFNHFIWPVLRAGILINQERVRPRFSDDSQESMVHIFVHPEEIFRMIESLATNICSMMRTNSLKSPNRSIFVKWNPPKKGCVKVNTDRTSIDNGNYSTIGGVLRDCHGNWIAGSYRFVGRCPILIAELWAIYHGLQVARHRGYFKVILESDSKATVNMLNVDSEDVMMASLIWGIKIESRQFSM</sequence>
<dbReference type="Gene3D" id="3.30.420.10">
    <property type="entry name" value="Ribonuclease H-like superfamily/Ribonuclease H"/>
    <property type="match status" value="1"/>
</dbReference>
<accession>A0A7J9AUV7</accession>
<dbReference type="SUPFAM" id="SSF53098">
    <property type="entry name" value="Ribonuclease H-like"/>
    <property type="match status" value="1"/>
</dbReference>
<dbReference type="CDD" id="cd06222">
    <property type="entry name" value="RNase_H_like"/>
    <property type="match status" value="1"/>
</dbReference>
<dbReference type="InterPro" id="IPR036397">
    <property type="entry name" value="RNaseH_sf"/>
</dbReference>
<dbReference type="EMBL" id="JABEZV010000013">
    <property type="protein sequence ID" value="MBA0727845.1"/>
    <property type="molecule type" value="Genomic_DNA"/>
</dbReference>
<reference evidence="2 3" key="1">
    <citation type="journal article" date="2019" name="Genome Biol. Evol.">
        <title>Insights into the evolution of the New World diploid cottons (Gossypium, subgenus Houzingenia) based on genome sequencing.</title>
        <authorList>
            <person name="Grover C.E."/>
            <person name="Arick M.A. 2nd"/>
            <person name="Thrash A."/>
            <person name="Conover J.L."/>
            <person name="Sanders W.S."/>
            <person name="Peterson D.G."/>
            <person name="Frelichowski J.E."/>
            <person name="Scheffler J.A."/>
            <person name="Scheffler B.E."/>
            <person name="Wendel J.F."/>
        </authorList>
    </citation>
    <scope>NUCLEOTIDE SEQUENCE [LARGE SCALE GENOMIC DNA]</scope>
    <source>
        <strain evidence="2">4</strain>
        <tissue evidence="2">Leaf</tissue>
    </source>
</reference>
<dbReference type="InterPro" id="IPR002156">
    <property type="entry name" value="RNaseH_domain"/>
</dbReference>
<keyword evidence="3" id="KW-1185">Reference proteome</keyword>
<evidence type="ECO:0000313" key="3">
    <source>
        <dbReference type="Proteomes" id="UP000593574"/>
    </source>
</evidence>
<protein>
    <recommendedName>
        <fullName evidence="1">RNase H type-1 domain-containing protein</fullName>
    </recommendedName>
</protein>
<feature type="domain" description="RNase H type-1" evidence="1">
    <location>
        <begin position="118"/>
        <end position="205"/>
    </location>
</feature>
<dbReference type="InterPro" id="IPR044730">
    <property type="entry name" value="RNase_H-like_dom_plant"/>
</dbReference>
<name>A0A7J9AUV7_9ROSI</name>
<proteinExistence type="predicted"/>
<dbReference type="AlphaFoldDB" id="A0A7J9AUV7"/>
<dbReference type="Pfam" id="PF13456">
    <property type="entry name" value="RVT_3"/>
    <property type="match status" value="1"/>
</dbReference>
<dbReference type="InterPro" id="IPR012337">
    <property type="entry name" value="RNaseH-like_sf"/>
</dbReference>
<evidence type="ECO:0000259" key="1">
    <source>
        <dbReference type="Pfam" id="PF13456"/>
    </source>
</evidence>
<gene>
    <name evidence="2" type="ORF">Golax_000796</name>
</gene>
<dbReference type="GO" id="GO:0004523">
    <property type="term" value="F:RNA-DNA hybrid ribonuclease activity"/>
    <property type="evidence" value="ECO:0007669"/>
    <property type="project" value="InterPro"/>
</dbReference>
<comment type="caution">
    <text evidence="2">The sequence shown here is derived from an EMBL/GenBank/DDBJ whole genome shotgun (WGS) entry which is preliminary data.</text>
</comment>
<feature type="non-terminal residue" evidence="2">
    <location>
        <position position="210"/>
    </location>
</feature>